<sequence length="565" mass="61630">MATRPGGRALEPREPEKARGGAAGGARAARRGGGLGLPGGAGEHRAPLAEVHAKFSATPALHPSPSQRCCMRGRRGDRMTINIQEHMAINVCPGPIRPIRQISDYFPRRGPGPEAAGSRGCGDAPAHLTPLALAPPAALLGATTPDDGAEVEVDSYDSDDTTALGTLEFDLLYDQASCTLHCRILRAKVHVPPSWVATLGWGLHLPPNQCRLPHLWNCTLWGSSPAGGGNKAWESKAPFAHILQGLKPMDFNGLADPYVKLHLLPGACKANKLKTKTQRNTLNPVWNEELTYSGITDDDITHKVLRISVCDEDKLSHNEFIGEIRVPLRRLKPSQKKHFNICLERQVPVRVGLTASFTLFNVCGTEGHFLLPKGGEAHPENPVWVGGGRGPRLTSDPCLLFWQLEQAEQGPGLLEERGRILLSLSYSSRRHGLLVGIVRCAHLAAMDVNGYSDPYVKTYLRPDVDKKSKHKTCVKKKTLNPEFNEEFFYEMELSTLATKTLEVTVWDYDIGKSNDFIGGVSLGPGARGEAQKHWSDCLHQPDTALERWHTLTSELPPAAGAFPLA</sequence>
<feature type="compositionally biased region" description="Gly residues" evidence="4">
    <location>
        <begin position="31"/>
        <end position="41"/>
    </location>
</feature>
<dbReference type="FunFam" id="2.60.40.150:FF:000023">
    <property type="entry name" value="Double C2-like domain-containing protein"/>
    <property type="match status" value="1"/>
</dbReference>
<comment type="caution">
    <text evidence="6">The sequence shown here is derived from an EMBL/GenBank/DDBJ whole genome shotgun (WGS) entry which is preliminary data.</text>
</comment>
<dbReference type="InterPro" id="IPR000008">
    <property type="entry name" value="C2_dom"/>
</dbReference>
<dbReference type="InterPro" id="IPR047022">
    <property type="entry name" value="Rabphilin_Doc2_C2A"/>
</dbReference>
<dbReference type="Pfam" id="PF00168">
    <property type="entry name" value="C2"/>
    <property type="match status" value="2"/>
</dbReference>
<proteinExistence type="predicted"/>
<dbReference type="CDD" id="cd08384">
    <property type="entry name" value="C2B_Rabphilin_Doc2"/>
    <property type="match status" value="1"/>
</dbReference>
<dbReference type="InterPro" id="IPR043566">
    <property type="entry name" value="Rabphilin/DOC2/Noc2"/>
</dbReference>
<dbReference type="InterPro" id="IPR035892">
    <property type="entry name" value="C2_domain_sf"/>
</dbReference>
<evidence type="ECO:0000313" key="7">
    <source>
        <dbReference type="Proteomes" id="UP001488838"/>
    </source>
</evidence>
<feature type="domain" description="C2" evidence="5">
    <location>
        <begin position="416"/>
        <end position="549"/>
    </location>
</feature>
<evidence type="ECO:0000313" key="6">
    <source>
        <dbReference type="EMBL" id="KAK7799409.1"/>
    </source>
</evidence>
<reference evidence="6 7" key="1">
    <citation type="journal article" date="2023" name="bioRxiv">
        <title>Conserved and derived expression patterns and positive selection on dental genes reveal complex evolutionary context of ever-growing rodent molars.</title>
        <authorList>
            <person name="Calamari Z.T."/>
            <person name="Song A."/>
            <person name="Cohen E."/>
            <person name="Akter M."/>
            <person name="Roy R.D."/>
            <person name="Hallikas O."/>
            <person name="Christensen M.M."/>
            <person name="Li P."/>
            <person name="Marangoni P."/>
            <person name="Jernvall J."/>
            <person name="Klein O.D."/>
        </authorList>
    </citation>
    <scope>NUCLEOTIDE SEQUENCE [LARGE SCALE GENOMIC DNA]</scope>
    <source>
        <strain evidence="6">V071</strain>
    </source>
</reference>
<feature type="compositionally biased region" description="Basic and acidic residues" evidence="4">
    <location>
        <begin position="10"/>
        <end position="19"/>
    </location>
</feature>
<evidence type="ECO:0000256" key="3">
    <source>
        <dbReference type="ARBA" id="ARBA00022837"/>
    </source>
</evidence>
<dbReference type="GO" id="GO:0046872">
    <property type="term" value="F:metal ion binding"/>
    <property type="evidence" value="ECO:0007669"/>
    <property type="project" value="UniProtKB-KW"/>
</dbReference>
<dbReference type="GO" id="GO:0006887">
    <property type="term" value="P:exocytosis"/>
    <property type="evidence" value="ECO:0007669"/>
    <property type="project" value="TreeGrafter"/>
</dbReference>
<dbReference type="CDD" id="cd04035">
    <property type="entry name" value="C2A_Rabphilin_Doc2"/>
    <property type="match status" value="1"/>
</dbReference>
<dbReference type="FunFam" id="2.60.40.150:FF:000032">
    <property type="entry name" value="Double c2-like domain-containing"/>
    <property type="match status" value="1"/>
</dbReference>
<feature type="domain" description="C2" evidence="5">
    <location>
        <begin position="219"/>
        <end position="341"/>
    </location>
</feature>
<dbReference type="PRINTS" id="PR00399">
    <property type="entry name" value="SYNAPTOTAGMN"/>
</dbReference>
<feature type="region of interest" description="Disordered" evidence="4">
    <location>
        <begin position="1"/>
        <end position="41"/>
    </location>
</feature>
<keyword evidence="1" id="KW-0479">Metal-binding</keyword>
<dbReference type="GO" id="GO:0098850">
    <property type="term" value="C:extrinsic component of synaptic vesicle membrane"/>
    <property type="evidence" value="ECO:0007669"/>
    <property type="project" value="TreeGrafter"/>
</dbReference>
<keyword evidence="2" id="KW-0677">Repeat</keyword>
<dbReference type="PRINTS" id="PR00360">
    <property type="entry name" value="C2DOMAIN"/>
</dbReference>
<dbReference type="GO" id="GO:0017158">
    <property type="term" value="P:regulation of calcium ion-dependent exocytosis"/>
    <property type="evidence" value="ECO:0007669"/>
    <property type="project" value="TreeGrafter"/>
</dbReference>
<keyword evidence="3" id="KW-0106">Calcium</keyword>
<evidence type="ECO:0000256" key="2">
    <source>
        <dbReference type="ARBA" id="ARBA00022737"/>
    </source>
</evidence>
<gene>
    <name evidence="6" type="ORF">U0070_006117</name>
</gene>
<protein>
    <recommendedName>
        <fullName evidence="5">C2 domain-containing protein</fullName>
    </recommendedName>
</protein>
<accession>A0AAW0HC12</accession>
<dbReference type="Proteomes" id="UP001488838">
    <property type="component" value="Unassembled WGS sequence"/>
</dbReference>
<dbReference type="InterPro" id="IPR001565">
    <property type="entry name" value="Synaptotagmin"/>
</dbReference>
<keyword evidence="7" id="KW-1185">Reference proteome</keyword>
<dbReference type="SMART" id="SM00239">
    <property type="entry name" value="C2"/>
    <property type="match status" value="2"/>
</dbReference>
<dbReference type="PROSITE" id="PS50004">
    <property type="entry name" value="C2"/>
    <property type="match status" value="2"/>
</dbReference>
<evidence type="ECO:0000256" key="1">
    <source>
        <dbReference type="ARBA" id="ARBA00022723"/>
    </source>
</evidence>
<dbReference type="GO" id="GO:0061669">
    <property type="term" value="P:spontaneous neurotransmitter secretion"/>
    <property type="evidence" value="ECO:0007669"/>
    <property type="project" value="TreeGrafter"/>
</dbReference>
<dbReference type="Gene3D" id="2.60.40.150">
    <property type="entry name" value="C2 domain"/>
    <property type="match status" value="2"/>
</dbReference>
<organism evidence="6 7">
    <name type="scientific">Myodes glareolus</name>
    <name type="common">Bank vole</name>
    <name type="synonym">Clethrionomys glareolus</name>
    <dbReference type="NCBI Taxonomy" id="447135"/>
    <lineage>
        <taxon>Eukaryota</taxon>
        <taxon>Metazoa</taxon>
        <taxon>Chordata</taxon>
        <taxon>Craniata</taxon>
        <taxon>Vertebrata</taxon>
        <taxon>Euteleostomi</taxon>
        <taxon>Mammalia</taxon>
        <taxon>Eutheria</taxon>
        <taxon>Euarchontoglires</taxon>
        <taxon>Glires</taxon>
        <taxon>Rodentia</taxon>
        <taxon>Myomorpha</taxon>
        <taxon>Muroidea</taxon>
        <taxon>Cricetidae</taxon>
        <taxon>Arvicolinae</taxon>
        <taxon>Myodes</taxon>
    </lineage>
</organism>
<evidence type="ECO:0000259" key="5">
    <source>
        <dbReference type="PROSITE" id="PS50004"/>
    </source>
</evidence>
<dbReference type="SUPFAM" id="SSF49562">
    <property type="entry name" value="C2 domain (Calcium/lipid-binding domain, CaLB)"/>
    <property type="match status" value="2"/>
</dbReference>
<dbReference type="PANTHER" id="PTHR45729">
    <property type="entry name" value="RABPHILIN, ISOFORM A"/>
    <property type="match status" value="1"/>
</dbReference>
<evidence type="ECO:0000256" key="4">
    <source>
        <dbReference type="SAM" id="MobiDB-lite"/>
    </source>
</evidence>
<dbReference type="EMBL" id="JBBHLL010000615">
    <property type="protein sequence ID" value="KAK7799409.1"/>
    <property type="molecule type" value="Genomic_DNA"/>
</dbReference>
<dbReference type="AlphaFoldDB" id="A0AAW0HC12"/>
<dbReference type="PANTHER" id="PTHR45729:SF1">
    <property type="entry name" value="DOUBLE C2-LIKE DOMAIN-CONTAINING PROTEIN ALPHA"/>
    <property type="match status" value="1"/>
</dbReference>
<name>A0AAW0HC12_MYOGA</name>